<sequence length="168" mass="17920">MNRKRWVFGLLGAGVLGAVLLVSTLGRSGEKIVPVAAQQLPVTAKAVIGGETIELEVASTAEEQTIGLMFRDSLPANRGMLFELPRPKAQVLWTKDVNFPIDAVFLRDGKVEMVLAELPPCSGEPCPVYGVSKAVDQVLELPGGRAAGLGLVPGKQVRIQQVDYETQG</sequence>
<dbReference type="PANTHER" id="PTHR37953:SF1">
    <property type="entry name" value="UPF0127 PROTEIN MJ1496"/>
    <property type="match status" value="1"/>
</dbReference>
<dbReference type="RefSeq" id="WP_163697728.1">
    <property type="nucleotide sequence ID" value="NZ_QXHD01000004.1"/>
</dbReference>
<name>A0A6M0RIS8_9CYAN</name>
<keyword evidence="2" id="KW-1185">Reference proteome</keyword>
<dbReference type="InterPro" id="IPR038695">
    <property type="entry name" value="Saro_0823-like_sf"/>
</dbReference>
<dbReference type="Proteomes" id="UP000481033">
    <property type="component" value="Unassembled WGS sequence"/>
</dbReference>
<dbReference type="AlphaFoldDB" id="A0A6M0RIS8"/>
<evidence type="ECO:0000313" key="2">
    <source>
        <dbReference type="Proteomes" id="UP000481033"/>
    </source>
</evidence>
<accession>A0A6M0RIS8</accession>
<evidence type="ECO:0000313" key="1">
    <source>
        <dbReference type="EMBL" id="NEZ55830.1"/>
    </source>
</evidence>
<dbReference type="InterPro" id="IPR003795">
    <property type="entry name" value="DUF192"/>
</dbReference>
<protein>
    <submittedName>
        <fullName evidence="1">DUF192 domain-containing protein</fullName>
    </submittedName>
</protein>
<dbReference type="Pfam" id="PF02643">
    <property type="entry name" value="DUF192"/>
    <property type="match status" value="1"/>
</dbReference>
<gene>
    <name evidence="1" type="ORF">DXZ20_09120</name>
</gene>
<dbReference type="EMBL" id="QXHD01000004">
    <property type="protein sequence ID" value="NEZ55830.1"/>
    <property type="molecule type" value="Genomic_DNA"/>
</dbReference>
<reference evidence="1 2" key="1">
    <citation type="journal article" date="2020" name="Microb. Ecol.">
        <title>Ecogenomics of the Marine Benthic Filamentous Cyanobacterium Adonisia.</title>
        <authorList>
            <person name="Walter J.M."/>
            <person name="Coutinho F.H."/>
            <person name="Leomil L."/>
            <person name="Hargreaves P.I."/>
            <person name="Campeao M.E."/>
            <person name="Vieira V.V."/>
            <person name="Silva B.S."/>
            <person name="Fistarol G.O."/>
            <person name="Salomon P.S."/>
            <person name="Sawabe T."/>
            <person name="Mino S."/>
            <person name="Hosokawa M."/>
            <person name="Miyashita H."/>
            <person name="Maruyama F."/>
            <person name="van Verk M.C."/>
            <person name="Dutilh B.E."/>
            <person name="Thompson C.C."/>
            <person name="Thompson F.L."/>
        </authorList>
    </citation>
    <scope>NUCLEOTIDE SEQUENCE [LARGE SCALE GENOMIC DNA]</scope>
    <source>
        <strain evidence="1 2">CCMR0081</strain>
    </source>
</reference>
<proteinExistence type="predicted"/>
<comment type="caution">
    <text evidence="1">The sequence shown here is derived from an EMBL/GenBank/DDBJ whole genome shotgun (WGS) entry which is preliminary data.</text>
</comment>
<dbReference type="PANTHER" id="PTHR37953">
    <property type="entry name" value="UPF0127 PROTEIN MJ1496"/>
    <property type="match status" value="1"/>
</dbReference>
<dbReference type="Gene3D" id="2.60.120.1140">
    <property type="entry name" value="Protein of unknown function DUF192"/>
    <property type="match status" value="1"/>
</dbReference>
<organism evidence="1 2">
    <name type="scientific">Adonisia turfae CCMR0081</name>
    <dbReference type="NCBI Taxonomy" id="2292702"/>
    <lineage>
        <taxon>Bacteria</taxon>
        <taxon>Bacillati</taxon>
        <taxon>Cyanobacteriota</taxon>
        <taxon>Adonisia</taxon>
        <taxon>Adonisia turfae</taxon>
    </lineage>
</organism>